<dbReference type="HOGENOM" id="CLU_2469423_0_0_1"/>
<evidence type="ECO:0000313" key="2">
    <source>
        <dbReference type="Proteomes" id="UP000019384"/>
    </source>
</evidence>
<name>W6MN50_9ASCO</name>
<protein>
    <submittedName>
        <fullName evidence="1">Uncharacterized protein</fullName>
    </submittedName>
</protein>
<dbReference type="Proteomes" id="UP000019384">
    <property type="component" value="Unassembled WGS sequence"/>
</dbReference>
<dbReference type="RefSeq" id="XP_022458465.1">
    <property type="nucleotide sequence ID" value="XM_022602684.1"/>
</dbReference>
<reference evidence="1" key="1">
    <citation type="submission" date="2013-12" db="EMBL/GenBank/DDBJ databases">
        <authorList>
            <person name="Genoscope - CEA"/>
        </authorList>
    </citation>
    <scope>NUCLEOTIDE SEQUENCE</scope>
    <source>
        <strain evidence="1">CBS 1993</strain>
    </source>
</reference>
<evidence type="ECO:0000313" key="1">
    <source>
        <dbReference type="EMBL" id="CDK26462.1"/>
    </source>
</evidence>
<dbReference type="AlphaFoldDB" id="W6MN50"/>
<sequence>MEPSTIFYRRKKCLFPAQLPMTSMILFQATRMARKSQHPETTTNCPSCSRIHQTSMKAMLLKSKMKVQRRRELRPFQVDQATIPLDLP</sequence>
<proteinExistence type="predicted"/>
<reference evidence="1" key="2">
    <citation type="submission" date="2014-02" db="EMBL/GenBank/DDBJ databases">
        <title>Complete DNA sequence of /Kuraishia capsulata/ illustrates novel genomic features among budding yeasts (/Saccharomycotina/).</title>
        <authorList>
            <person name="Morales L."/>
            <person name="Noel B."/>
            <person name="Porcel B."/>
            <person name="Marcet-Houben M."/>
            <person name="Hullo M-F."/>
            <person name="Sacerdot C."/>
            <person name="Tekaia F."/>
            <person name="Leh-Louis V."/>
            <person name="Despons L."/>
            <person name="Khanna V."/>
            <person name="Aury J-M."/>
            <person name="Barbe V."/>
            <person name="Couloux A."/>
            <person name="Labadie K."/>
            <person name="Pelletier E."/>
            <person name="Souciet J-L."/>
            <person name="Boekhout T."/>
            <person name="Gabaldon T."/>
            <person name="Wincker P."/>
            <person name="Dujon B."/>
        </authorList>
    </citation>
    <scope>NUCLEOTIDE SEQUENCE</scope>
    <source>
        <strain evidence="1">CBS 1993</strain>
    </source>
</reference>
<organism evidence="1 2">
    <name type="scientific">Kuraishia capsulata CBS 1993</name>
    <dbReference type="NCBI Taxonomy" id="1382522"/>
    <lineage>
        <taxon>Eukaryota</taxon>
        <taxon>Fungi</taxon>
        <taxon>Dikarya</taxon>
        <taxon>Ascomycota</taxon>
        <taxon>Saccharomycotina</taxon>
        <taxon>Pichiomycetes</taxon>
        <taxon>Pichiales</taxon>
        <taxon>Pichiaceae</taxon>
        <taxon>Kuraishia</taxon>
    </lineage>
</organism>
<accession>W6MN50</accession>
<gene>
    <name evidence="1" type="ORF">KUCA_T00002434001</name>
</gene>
<dbReference type="GeneID" id="34519853"/>
<dbReference type="EMBL" id="HG793127">
    <property type="protein sequence ID" value="CDK26462.1"/>
    <property type="molecule type" value="Genomic_DNA"/>
</dbReference>
<keyword evidence="2" id="KW-1185">Reference proteome</keyword>